<keyword evidence="4" id="KW-0479">Metal-binding</keyword>
<dbReference type="InterPro" id="IPR013651">
    <property type="entry name" value="ATP-grasp_RimK-type"/>
</dbReference>
<dbReference type="GO" id="GO:0009432">
    <property type="term" value="P:SOS response"/>
    <property type="evidence" value="ECO:0007669"/>
    <property type="project" value="TreeGrafter"/>
</dbReference>
<reference evidence="13" key="1">
    <citation type="journal article" date="2011" name="J. Bacteriol.">
        <title>Genome sequences of eight morphologically diverse alphaproteobacteria.</title>
        <authorList>
            <consortium name="US DOE Joint Genome Institute"/>
            <person name="Brown P.J."/>
            <person name="Kysela D.T."/>
            <person name="Buechlein A."/>
            <person name="Hemmerich C."/>
            <person name="Brun Y.V."/>
        </authorList>
    </citation>
    <scope>NUCLEOTIDE SEQUENCE [LARGE SCALE GENOMIC DNA]</scope>
    <source>
        <strain evidence="13">ATCC 17100 / ATH 3.1.1 / DSM 162 / LMG 4299</strain>
    </source>
</reference>
<dbReference type="InterPro" id="IPR004666">
    <property type="entry name" value="Rp_bS6_RimK/Lys_biosynth_LsyX"/>
</dbReference>
<dbReference type="KEGG" id="rva:Rvan_1158"/>
<evidence type="ECO:0000313" key="13">
    <source>
        <dbReference type="Proteomes" id="UP000001399"/>
    </source>
</evidence>
<name>E3I4B4_RHOVT</name>
<dbReference type="STRING" id="648757.Rvan_1158"/>
<keyword evidence="9" id="KW-0464">Manganese</keyword>
<dbReference type="InterPro" id="IPR008503">
    <property type="entry name" value="Asp_endopeptidase"/>
</dbReference>
<dbReference type="eggNOG" id="COG0189">
    <property type="taxonomic scope" value="Bacteria"/>
</dbReference>
<dbReference type="OrthoDB" id="3865600at2"/>
<evidence type="ECO:0000256" key="6">
    <source>
        <dbReference type="ARBA" id="ARBA00022840"/>
    </source>
</evidence>
<dbReference type="Pfam" id="PF08443">
    <property type="entry name" value="RimK"/>
    <property type="match status" value="1"/>
</dbReference>
<dbReference type="EMBL" id="CP002292">
    <property type="protein sequence ID" value="ADP70429.1"/>
    <property type="molecule type" value="Genomic_DNA"/>
</dbReference>
<dbReference type="GO" id="GO:0006412">
    <property type="term" value="P:translation"/>
    <property type="evidence" value="ECO:0007669"/>
    <property type="project" value="UniProtKB-KW"/>
</dbReference>
<proteinExistence type="predicted"/>
<dbReference type="PROSITE" id="PS50975">
    <property type="entry name" value="ATP_GRASP"/>
    <property type="match status" value="1"/>
</dbReference>
<dbReference type="Gene3D" id="2.40.70.10">
    <property type="entry name" value="Acid Proteases"/>
    <property type="match status" value="1"/>
</dbReference>
<dbReference type="GO" id="GO:0005737">
    <property type="term" value="C:cytoplasm"/>
    <property type="evidence" value="ECO:0007669"/>
    <property type="project" value="TreeGrafter"/>
</dbReference>
<organism evidence="12 13">
    <name type="scientific">Rhodomicrobium vannielii (strain ATCC 17100 / DSM 162 / LMG 4299 / NCIMB 10020 / ATH 3.1.1)</name>
    <dbReference type="NCBI Taxonomy" id="648757"/>
    <lineage>
        <taxon>Bacteria</taxon>
        <taxon>Pseudomonadati</taxon>
        <taxon>Pseudomonadota</taxon>
        <taxon>Alphaproteobacteria</taxon>
        <taxon>Hyphomicrobiales</taxon>
        <taxon>Hyphomicrobiaceae</taxon>
        <taxon>Rhodomicrobium</taxon>
    </lineage>
</organism>
<dbReference type="InterPro" id="IPR013815">
    <property type="entry name" value="ATP_grasp_subdomain_1"/>
</dbReference>
<comment type="cofactor">
    <cofactor evidence="2">
        <name>Mg(2+)</name>
        <dbReference type="ChEBI" id="CHEBI:18420"/>
    </cofactor>
</comment>
<keyword evidence="7" id="KW-0460">Magnesium</keyword>
<keyword evidence="8" id="KW-0648">Protein biosynthesis</keyword>
<dbReference type="Proteomes" id="UP000001399">
    <property type="component" value="Chromosome"/>
</dbReference>
<dbReference type="PANTHER" id="PTHR21621:SF7">
    <property type="entry name" value="RIBOSOMAL PROTEIN BS6--L-GLUTAMATE LIGASE"/>
    <property type="match status" value="1"/>
</dbReference>
<feature type="domain" description="ATP-grasp" evidence="11">
    <location>
        <begin position="263"/>
        <end position="446"/>
    </location>
</feature>
<evidence type="ECO:0000256" key="4">
    <source>
        <dbReference type="ARBA" id="ARBA00022723"/>
    </source>
</evidence>
<evidence type="ECO:0000256" key="9">
    <source>
        <dbReference type="ARBA" id="ARBA00023211"/>
    </source>
</evidence>
<dbReference type="GO" id="GO:0005524">
    <property type="term" value="F:ATP binding"/>
    <property type="evidence" value="ECO:0007669"/>
    <property type="project" value="UniProtKB-UniRule"/>
</dbReference>
<dbReference type="Gene3D" id="3.40.50.20">
    <property type="match status" value="1"/>
</dbReference>
<dbReference type="Pfam" id="PF05618">
    <property type="entry name" value="Zn_protease"/>
    <property type="match status" value="1"/>
</dbReference>
<dbReference type="eggNOG" id="COG4067">
    <property type="taxonomic scope" value="Bacteria"/>
</dbReference>
<accession>E3I4B4</accession>
<evidence type="ECO:0000256" key="7">
    <source>
        <dbReference type="ARBA" id="ARBA00022842"/>
    </source>
</evidence>
<evidence type="ECO:0000259" key="11">
    <source>
        <dbReference type="PROSITE" id="PS50975"/>
    </source>
</evidence>
<dbReference type="SUPFAM" id="SSF56059">
    <property type="entry name" value="Glutathione synthetase ATP-binding domain-like"/>
    <property type="match status" value="1"/>
</dbReference>
<dbReference type="RefSeq" id="WP_013418833.1">
    <property type="nucleotide sequence ID" value="NC_014664.1"/>
</dbReference>
<evidence type="ECO:0000256" key="8">
    <source>
        <dbReference type="ARBA" id="ARBA00022917"/>
    </source>
</evidence>
<dbReference type="GO" id="GO:0018169">
    <property type="term" value="F:ribosomal S6-glutamic acid ligase activity"/>
    <property type="evidence" value="ECO:0007669"/>
    <property type="project" value="TreeGrafter"/>
</dbReference>
<dbReference type="Gene3D" id="3.30.1490.20">
    <property type="entry name" value="ATP-grasp fold, A domain"/>
    <property type="match status" value="1"/>
</dbReference>
<evidence type="ECO:0000256" key="1">
    <source>
        <dbReference type="ARBA" id="ARBA00001936"/>
    </source>
</evidence>
<comment type="cofactor">
    <cofactor evidence="1">
        <name>Mn(2+)</name>
        <dbReference type="ChEBI" id="CHEBI:29035"/>
    </cofactor>
</comment>
<evidence type="ECO:0000256" key="10">
    <source>
        <dbReference type="PROSITE-ProRule" id="PRU00409"/>
    </source>
</evidence>
<keyword evidence="13" id="KW-1185">Reference proteome</keyword>
<dbReference type="NCBIfam" id="NF007764">
    <property type="entry name" value="PRK10446.1"/>
    <property type="match status" value="1"/>
</dbReference>
<dbReference type="GO" id="GO:0046872">
    <property type="term" value="F:metal ion binding"/>
    <property type="evidence" value="ECO:0007669"/>
    <property type="project" value="UniProtKB-KW"/>
</dbReference>
<evidence type="ECO:0000313" key="12">
    <source>
        <dbReference type="EMBL" id="ADP70429.1"/>
    </source>
</evidence>
<dbReference type="Pfam" id="PF18030">
    <property type="entry name" value="Rimk_N"/>
    <property type="match status" value="1"/>
</dbReference>
<dbReference type="NCBIfam" id="TIGR00768">
    <property type="entry name" value="rimK_fam"/>
    <property type="match status" value="1"/>
</dbReference>
<dbReference type="SUPFAM" id="SSF50630">
    <property type="entry name" value="Acid proteases"/>
    <property type="match status" value="1"/>
</dbReference>
<dbReference type="Gene3D" id="3.30.470.20">
    <property type="entry name" value="ATP-grasp fold, B domain"/>
    <property type="match status" value="1"/>
</dbReference>
<evidence type="ECO:0000256" key="2">
    <source>
        <dbReference type="ARBA" id="ARBA00001946"/>
    </source>
</evidence>
<dbReference type="HOGENOM" id="CLU_045509_0_1_5"/>
<protein>
    <submittedName>
        <fullName evidence="12">Alpha-L-glutamate ligase, RimK family</fullName>
    </submittedName>
</protein>
<gene>
    <name evidence="12" type="ordered locus">Rvan_1158</name>
</gene>
<dbReference type="InterPro" id="IPR011761">
    <property type="entry name" value="ATP-grasp"/>
</dbReference>
<keyword evidence="5 10" id="KW-0547">Nucleotide-binding</keyword>
<keyword evidence="6 10" id="KW-0067">ATP-binding</keyword>
<dbReference type="AlphaFoldDB" id="E3I4B4"/>
<dbReference type="InterPro" id="IPR021109">
    <property type="entry name" value="Peptidase_aspartic_dom_sf"/>
</dbReference>
<sequence length="460" mass="50748">MEPFVLGWREWVALPELGLPAVKAKIDTGARTSALHAFSIETFGPIDAPRVRFGVHPADYSDDIEIWCTAKIVDRRMVRSSNGQAENRFIIETPIKIGDREWPIEISLSNRYTMAHRMLLGRTALEGASATILPWSEYRQAQLSYDVYGEQAGKPKKRSLRIALLTMEPGNFSNRRLIEETEKRDHVIEPINTLRCYMNIKSIASAVHYEGKALPDYDFVIPRIGASITAYGTAVVRQFEMTGACVLNSAQSIVQSRDKLFAHQLLAMHKLPMPDTAFASSHHDTDDLIKMVGGAPLVIKLLQSSQGKGVVLAENRKSAVSLIDALQSTETSFLVQQFISEAAGQDLRCIVLDGKVIAAMVRRAAGDEFRANLHKGGLAFEAKLTAEERKLAIKAAHRLGLKFAGVDILRSSKGPLLLEVNSSPGLEGVERTTGVDVAGLVLDYIEQRSFGTRPRMRKAA</sequence>
<keyword evidence="3 12" id="KW-0436">Ligase</keyword>
<dbReference type="InterPro" id="IPR041107">
    <property type="entry name" value="Rimk_N"/>
</dbReference>
<evidence type="ECO:0000256" key="5">
    <source>
        <dbReference type="ARBA" id="ARBA00022741"/>
    </source>
</evidence>
<evidence type="ECO:0000256" key="3">
    <source>
        <dbReference type="ARBA" id="ARBA00022598"/>
    </source>
</evidence>
<dbReference type="PANTHER" id="PTHR21621">
    <property type="entry name" value="RIBOSOMAL PROTEIN S6 MODIFICATION PROTEIN"/>
    <property type="match status" value="1"/>
</dbReference>